<gene>
    <name evidence="1" type="ORF">EJK80_06175</name>
</gene>
<protein>
    <submittedName>
        <fullName evidence="1">Uncharacterized protein</fullName>
    </submittedName>
</protein>
<accession>A0A540R7A9</accession>
<name>A0A540R7A9_9CORY</name>
<dbReference type="STRING" id="1686286.GCA_900092335_02631"/>
<comment type="caution">
    <text evidence="1">The sequence shown here is derived from an EMBL/GenBank/DDBJ whole genome shotgun (WGS) entry which is preliminary data.</text>
</comment>
<dbReference type="RefSeq" id="WP_141628853.1">
    <property type="nucleotide sequence ID" value="NZ_VHIR01000007.1"/>
</dbReference>
<dbReference type="EMBL" id="VHIR01000007">
    <property type="protein sequence ID" value="TQE43592.1"/>
    <property type="molecule type" value="Genomic_DNA"/>
</dbReference>
<organism evidence="1 2">
    <name type="scientific">Corynebacterium phoceense</name>
    <dbReference type="NCBI Taxonomy" id="1686286"/>
    <lineage>
        <taxon>Bacteria</taxon>
        <taxon>Bacillati</taxon>
        <taxon>Actinomycetota</taxon>
        <taxon>Actinomycetes</taxon>
        <taxon>Mycobacteriales</taxon>
        <taxon>Corynebacteriaceae</taxon>
        <taxon>Corynebacterium</taxon>
    </lineage>
</organism>
<proteinExistence type="predicted"/>
<evidence type="ECO:0000313" key="1">
    <source>
        <dbReference type="EMBL" id="TQE43592.1"/>
    </source>
</evidence>
<evidence type="ECO:0000313" key="2">
    <source>
        <dbReference type="Proteomes" id="UP000318080"/>
    </source>
</evidence>
<dbReference type="Proteomes" id="UP000318080">
    <property type="component" value="Unassembled WGS sequence"/>
</dbReference>
<sequence>MRNPTYSTTVNVDVDTSVDVEVSFTRDELLDMLKELDGDILAQESGDELKRLLRDIEIEIMATQDFAVKGALTWVKERIEETTNA</sequence>
<reference evidence="1 2" key="1">
    <citation type="submission" date="2019-06" db="EMBL/GenBank/DDBJ databases">
        <title>Draft genome of C. phoceense Strain 272.</title>
        <authorList>
            <person name="Pacheco L.G.C."/>
            <person name="Barberis C.M."/>
            <person name="Almuzara M.N."/>
            <person name="Traglia G.M."/>
            <person name="Santos C.S."/>
            <person name="Rocha D.J.P.G."/>
            <person name="Aguiar E.R.G.R."/>
            <person name="Vay C.A."/>
        </authorList>
    </citation>
    <scope>NUCLEOTIDE SEQUENCE [LARGE SCALE GENOMIC DNA]</scope>
    <source>
        <strain evidence="1 2">272</strain>
    </source>
</reference>
<dbReference type="AlphaFoldDB" id="A0A540R7A9"/>
<keyword evidence="2" id="KW-1185">Reference proteome</keyword>